<name>A0ABT8BTL8_9VIBR</name>
<dbReference type="EMBL" id="JAUFQC010000001">
    <property type="protein sequence ID" value="MDN3610336.1"/>
    <property type="molecule type" value="Genomic_DNA"/>
</dbReference>
<accession>A0ABT8BTL8</accession>
<evidence type="ECO:0000313" key="1">
    <source>
        <dbReference type="EMBL" id="MDN3610336.1"/>
    </source>
</evidence>
<proteinExistence type="predicted"/>
<dbReference type="Proteomes" id="UP001238540">
    <property type="component" value="Unassembled WGS sequence"/>
</dbReference>
<organism evidence="1 2">
    <name type="scientific">Vibrio ostreicida</name>
    <dbReference type="NCBI Taxonomy" id="526588"/>
    <lineage>
        <taxon>Bacteria</taxon>
        <taxon>Pseudomonadati</taxon>
        <taxon>Pseudomonadota</taxon>
        <taxon>Gammaproteobacteria</taxon>
        <taxon>Vibrionales</taxon>
        <taxon>Vibrionaceae</taxon>
        <taxon>Vibrio</taxon>
    </lineage>
</organism>
<keyword evidence="2" id="KW-1185">Reference proteome</keyword>
<reference evidence="2" key="1">
    <citation type="journal article" date="2019" name="Int. J. Syst. Evol. Microbiol.">
        <title>The Global Catalogue of Microorganisms (GCM) 10K type strain sequencing project: providing services to taxonomists for standard genome sequencing and annotation.</title>
        <authorList>
            <consortium name="The Broad Institute Genomics Platform"/>
            <consortium name="The Broad Institute Genome Sequencing Center for Infectious Disease"/>
            <person name="Wu L."/>
            <person name="Ma J."/>
        </authorList>
    </citation>
    <scope>NUCLEOTIDE SEQUENCE [LARGE SCALE GENOMIC DNA]</scope>
    <source>
        <strain evidence="2">CECT 7398</strain>
    </source>
</reference>
<dbReference type="RefSeq" id="WP_254868737.1">
    <property type="nucleotide sequence ID" value="NZ_JABEYA020000001.1"/>
</dbReference>
<gene>
    <name evidence="1" type="ORF">QWZ16_11540</name>
</gene>
<sequence>MRGFRAGYRFFPVGSVQNIVVRAAYDPRTLNPSDSGSQAIQQMDKRKSTILGGISYQWFTKVGMWEATAETI</sequence>
<protein>
    <submittedName>
        <fullName evidence="1">Uncharacterized protein</fullName>
    </submittedName>
</protein>
<evidence type="ECO:0000313" key="2">
    <source>
        <dbReference type="Proteomes" id="UP001238540"/>
    </source>
</evidence>
<comment type="caution">
    <text evidence="1">The sequence shown here is derived from an EMBL/GenBank/DDBJ whole genome shotgun (WGS) entry which is preliminary data.</text>
</comment>